<name>A0A8X8Z051_SALSN</name>
<dbReference type="Pfam" id="PF00560">
    <property type="entry name" value="LRR_1"/>
    <property type="match status" value="2"/>
</dbReference>
<keyword evidence="8" id="KW-0325">Glycoprotein</keyword>
<dbReference type="Pfam" id="PF13855">
    <property type="entry name" value="LRR_8"/>
    <property type="match status" value="1"/>
</dbReference>
<evidence type="ECO:0000256" key="10">
    <source>
        <dbReference type="SAM" id="SignalP"/>
    </source>
</evidence>
<evidence type="ECO:0000256" key="1">
    <source>
        <dbReference type="ARBA" id="ARBA00004479"/>
    </source>
</evidence>
<organism evidence="12">
    <name type="scientific">Salvia splendens</name>
    <name type="common">Scarlet sage</name>
    <dbReference type="NCBI Taxonomy" id="180675"/>
    <lineage>
        <taxon>Eukaryota</taxon>
        <taxon>Viridiplantae</taxon>
        <taxon>Streptophyta</taxon>
        <taxon>Embryophyta</taxon>
        <taxon>Tracheophyta</taxon>
        <taxon>Spermatophyta</taxon>
        <taxon>Magnoliopsida</taxon>
        <taxon>eudicotyledons</taxon>
        <taxon>Gunneridae</taxon>
        <taxon>Pentapetalae</taxon>
        <taxon>asterids</taxon>
        <taxon>lamiids</taxon>
        <taxon>Lamiales</taxon>
        <taxon>Lamiaceae</taxon>
        <taxon>Nepetoideae</taxon>
        <taxon>Mentheae</taxon>
        <taxon>Salviinae</taxon>
        <taxon>Salvia</taxon>
        <taxon>Salvia subgen. Calosphace</taxon>
        <taxon>core Calosphace</taxon>
    </lineage>
</organism>
<dbReference type="Gene3D" id="3.80.10.10">
    <property type="entry name" value="Ribonuclease Inhibitor"/>
    <property type="match status" value="2"/>
</dbReference>
<feature type="transmembrane region" description="Helical" evidence="9">
    <location>
        <begin position="393"/>
        <end position="417"/>
    </location>
</feature>
<dbReference type="PROSITE" id="PS50011">
    <property type="entry name" value="PROTEIN_KINASE_DOM"/>
    <property type="match status" value="1"/>
</dbReference>
<dbReference type="InterPro" id="IPR003591">
    <property type="entry name" value="Leu-rich_rpt_typical-subtyp"/>
</dbReference>
<evidence type="ECO:0000256" key="5">
    <source>
        <dbReference type="ARBA" id="ARBA00022737"/>
    </source>
</evidence>
<reference evidence="12" key="2">
    <citation type="submission" date="2020-08" db="EMBL/GenBank/DDBJ databases">
        <title>Plant Genome Project.</title>
        <authorList>
            <person name="Zhang R.-G."/>
        </authorList>
    </citation>
    <scope>NUCLEOTIDE SEQUENCE</scope>
    <source>
        <strain evidence="12">Huo1</strain>
        <tissue evidence="12">Leaf</tissue>
    </source>
</reference>
<dbReference type="FunFam" id="3.80.10.10:FF:000041">
    <property type="entry name" value="LRR receptor-like serine/threonine-protein kinase ERECTA"/>
    <property type="match status" value="1"/>
</dbReference>
<dbReference type="Gene3D" id="3.30.200.20">
    <property type="entry name" value="Phosphorylase Kinase, domain 1"/>
    <property type="match status" value="1"/>
</dbReference>
<feature type="domain" description="Protein kinase" evidence="11">
    <location>
        <begin position="508"/>
        <end position="776"/>
    </location>
</feature>
<accession>A0A8X8Z051</accession>
<dbReference type="GO" id="GO:0004672">
    <property type="term" value="F:protein kinase activity"/>
    <property type="evidence" value="ECO:0007669"/>
    <property type="project" value="InterPro"/>
</dbReference>
<protein>
    <recommendedName>
        <fullName evidence="11">Protein kinase domain-containing protein</fullName>
    </recommendedName>
</protein>
<dbReference type="Gene3D" id="1.10.510.10">
    <property type="entry name" value="Transferase(Phosphotransferase) domain 1"/>
    <property type="match status" value="1"/>
</dbReference>
<keyword evidence="4 10" id="KW-0732">Signal</keyword>
<evidence type="ECO:0000256" key="6">
    <source>
        <dbReference type="ARBA" id="ARBA00022989"/>
    </source>
</evidence>
<dbReference type="SMART" id="SM00369">
    <property type="entry name" value="LRR_TYP"/>
    <property type="match status" value="5"/>
</dbReference>
<evidence type="ECO:0000256" key="2">
    <source>
        <dbReference type="ARBA" id="ARBA00022614"/>
    </source>
</evidence>
<sequence>MARFILSLLLSWSFLIWGTQQLQSSQTQVLLQLRKQLEYPKQLDYWENPGIDLCFASTPQVNITCQDSIVVEINIYGDANTRPPSFHGFPSPPQTLSGNFSMDSLVATLSRLNSLRALTLVSLGIWGPIPVKIHRLHSLESLDLSWNFLFGSVPVTFPRILSLQVLKLDGNFLNGTFPDWINPFSNLTSLSLRANRLEGPLPNSLQKLTSLTDINLSNNVINGKLMDLSGLSRLYWMDLSNNKLDSGLPSLPKGIATVVLSNNSFSGRIPEQYGKLRQLQQLDLSFNALTEVAGIVVLVALPDMALLNLGSNMLTGLLPSRLSCGSKLQLVDISNNRLKGVLPSCLSSNVKNRTVRFGGNCLATDPKHQHPEAYCASAAIIQEKTKPQEKKSVGVLIGVIGGIAVVVVLLAVGFLVFCRQYCPRGTSEQHLLHKAVHDNSVTGYTAEILTSASTLPNSIQLFGCRETFSSITFYSTGYISDAAKLGVQGSPAHRPFSLDELKASTNNFDSSALMGQGSTGKIYKGRLDNGTQVAIRCLVVSKKYTIRNLKLRLDLLAKLRHPHLVCFLGHCIENEGKEVSGANNVYLIYEYVPNGDYRAHLSETNPDKVLKWSDRLAILIGIAKAVHFLHTGVIPGFYSNRLKANNILLNEHRIGKLSDYGLSVVAQDIEKDEEKGGAMRSWHAKSLDDDIYSFGIILLESLVGPSVRARNESFLLNEMVSLGNPDGQRRVVDPIVLASCSQESLSIAISLTINCISPESSTRPSFEDVLWNLQYAAQVQATPNVDPKTGKTLVSP</sequence>
<dbReference type="InterPro" id="IPR000719">
    <property type="entry name" value="Prot_kinase_dom"/>
</dbReference>
<dbReference type="SUPFAM" id="SSF56112">
    <property type="entry name" value="Protein kinase-like (PK-like)"/>
    <property type="match status" value="1"/>
</dbReference>
<dbReference type="PANTHER" id="PTHR48006:SF80">
    <property type="entry name" value="PROTEIN KINASE DOMAIN-CONTAINING PROTEIN"/>
    <property type="match status" value="1"/>
</dbReference>
<dbReference type="InterPro" id="IPR001611">
    <property type="entry name" value="Leu-rich_rpt"/>
</dbReference>
<evidence type="ECO:0000256" key="8">
    <source>
        <dbReference type="ARBA" id="ARBA00023180"/>
    </source>
</evidence>
<dbReference type="PROSITE" id="PS51450">
    <property type="entry name" value="LRR"/>
    <property type="match status" value="1"/>
</dbReference>
<dbReference type="EMBL" id="PNBA02000022">
    <property type="protein sequence ID" value="KAG6385967.1"/>
    <property type="molecule type" value="Genomic_DNA"/>
</dbReference>
<dbReference type="Proteomes" id="UP000298416">
    <property type="component" value="Unassembled WGS sequence"/>
</dbReference>
<dbReference type="PANTHER" id="PTHR48006">
    <property type="entry name" value="LEUCINE-RICH REPEAT-CONTAINING PROTEIN DDB_G0281931-RELATED"/>
    <property type="match status" value="1"/>
</dbReference>
<comment type="subcellular location">
    <subcellularLocation>
        <location evidence="1">Membrane</location>
        <topology evidence="1">Single-pass type I membrane protein</topology>
    </subcellularLocation>
</comment>
<proteinExistence type="predicted"/>
<dbReference type="InterPro" id="IPR032675">
    <property type="entry name" value="LRR_dom_sf"/>
</dbReference>
<dbReference type="Pfam" id="PF07714">
    <property type="entry name" value="PK_Tyr_Ser-Thr"/>
    <property type="match status" value="1"/>
</dbReference>
<reference evidence="12" key="1">
    <citation type="submission" date="2018-01" db="EMBL/GenBank/DDBJ databases">
        <authorList>
            <person name="Mao J.F."/>
        </authorList>
    </citation>
    <scope>NUCLEOTIDE SEQUENCE</scope>
    <source>
        <strain evidence="12">Huo1</strain>
        <tissue evidence="12">Leaf</tissue>
    </source>
</reference>
<feature type="chain" id="PRO_5036477236" description="Protein kinase domain-containing protein" evidence="10">
    <location>
        <begin position="25"/>
        <end position="796"/>
    </location>
</feature>
<evidence type="ECO:0000256" key="9">
    <source>
        <dbReference type="SAM" id="Phobius"/>
    </source>
</evidence>
<keyword evidence="3 9" id="KW-0812">Transmembrane</keyword>
<evidence type="ECO:0000256" key="7">
    <source>
        <dbReference type="ARBA" id="ARBA00023136"/>
    </source>
</evidence>
<dbReference type="GO" id="GO:0051707">
    <property type="term" value="P:response to other organism"/>
    <property type="evidence" value="ECO:0007669"/>
    <property type="project" value="UniProtKB-ARBA"/>
</dbReference>
<keyword evidence="5" id="KW-0677">Repeat</keyword>
<dbReference type="InterPro" id="IPR011009">
    <property type="entry name" value="Kinase-like_dom_sf"/>
</dbReference>
<dbReference type="SUPFAM" id="SSF52058">
    <property type="entry name" value="L domain-like"/>
    <property type="match status" value="1"/>
</dbReference>
<keyword evidence="2" id="KW-0433">Leucine-rich repeat</keyword>
<comment type="caution">
    <text evidence="12">The sequence shown here is derived from an EMBL/GenBank/DDBJ whole genome shotgun (WGS) entry which is preliminary data.</text>
</comment>
<dbReference type="GO" id="GO:0005524">
    <property type="term" value="F:ATP binding"/>
    <property type="evidence" value="ECO:0007669"/>
    <property type="project" value="InterPro"/>
</dbReference>
<evidence type="ECO:0000313" key="12">
    <source>
        <dbReference type="EMBL" id="KAG6385967.1"/>
    </source>
</evidence>
<dbReference type="GO" id="GO:0016020">
    <property type="term" value="C:membrane"/>
    <property type="evidence" value="ECO:0007669"/>
    <property type="project" value="UniProtKB-SubCell"/>
</dbReference>
<feature type="signal peptide" evidence="10">
    <location>
        <begin position="1"/>
        <end position="24"/>
    </location>
</feature>
<dbReference type="InterPro" id="IPR001245">
    <property type="entry name" value="Ser-Thr/Tyr_kinase_cat_dom"/>
</dbReference>
<dbReference type="FunFam" id="1.10.510.10:FF:000657">
    <property type="entry name" value="Putative inactive leucine-rich repeat receptor-like protein kinase"/>
    <property type="match status" value="1"/>
</dbReference>
<dbReference type="GO" id="GO:0006952">
    <property type="term" value="P:defense response"/>
    <property type="evidence" value="ECO:0007669"/>
    <property type="project" value="UniProtKB-ARBA"/>
</dbReference>
<dbReference type="FunFam" id="3.80.10.10:FF:000380">
    <property type="entry name" value="Putative inactive leucine-rich repeat receptor-like protein kinase"/>
    <property type="match status" value="1"/>
</dbReference>
<keyword evidence="13" id="KW-1185">Reference proteome</keyword>
<dbReference type="AlphaFoldDB" id="A0A8X8Z051"/>
<evidence type="ECO:0000259" key="11">
    <source>
        <dbReference type="PROSITE" id="PS50011"/>
    </source>
</evidence>
<dbReference type="InterPro" id="IPR051824">
    <property type="entry name" value="LRR_Rcpt-Like_S/T_Kinase"/>
</dbReference>
<evidence type="ECO:0000313" key="13">
    <source>
        <dbReference type="Proteomes" id="UP000298416"/>
    </source>
</evidence>
<gene>
    <name evidence="12" type="ORF">SASPL_154850</name>
</gene>
<keyword evidence="7 9" id="KW-0472">Membrane</keyword>
<evidence type="ECO:0000256" key="4">
    <source>
        <dbReference type="ARBA" id="ARBA00022729"/>
    </source>
</evidence>
<evidence type="ECO:0000256" key="3">
    <source>
        <dbReference type="ARBA" id="ARBA00022692"/>
    </source>
</evidence>
<keyword evidence="6 9" id="KW-1133">Transmembrane helix</keyword>